<protein>
    <submittedName>
        <fullName evidence="3">Uncharacterized protein</fullName>
    </submittedName>
</protein>
<evidence type="ECO:0000313" key="4">
    <source>
        <dbReference type="Proteomes" id="UP000324897"/>
    </source>
</evidence>
<gene>
    <name evidence="3" type="ORF">EJB05_29998</name>
</gene>
<feature type="region of interest" description="Disordered" evidence="1">
    <location>
        <begin position="1"/>
        <end position="20"/>
    </location>
</feature>
<evidence type="ECO:0000256" key="2">
    <source>
        <dbReference type="SAM" id="Phobius"/>
    </source>
</evidence>
<evidence type="ECO:0000256" key="1">
    <source>
        <dbReference type="SAM" id="MobiDB-lite"/>
    </source>
</evidence>
<accession>A0A5J9UU41</accession>
<keyword evidence="2" id="KW-0472">Membrane</keyword>
<dbReference type="PANTHER" id="PTHR31045">
    <property type="entry name" value="PLAC8 FAMILY PROTEIN-RELATED"/>
    <property type="match status" value="1"/>
</dbReference>
<dbReference type="AlphaFoldDB" id="A0A5J9UU41"/>
<keyword evidence="2" id="KW-1133">Transmembrane helix</keyword>
<organism evidence="3 4">
    <name type="scientific">Eragrostis curvula</name>
    <name type="common">weeping love grass</name>
    <dbReference type="NCBI Taxonomy" id="38414"/>
    <lineage>
        <taxon>Eukaryota</taxon>
        <taxon>Viridiplantae</taxon>
        <taxon>Streptophyta</taxon>
        <taxon>Embryophyta</taxon>
        <taxon>Tracheophyta</taxon>
        <taxon>Spermatophyta</taxon>
        <taxon>Magnoliopsida</taxon>
        <taxon>Liliopsida</taxon>
        <taxon>Poales</taxon>
        <taxon>Poaceae</taxon>
        <taxon>PACMAD clade</taxon>
        <taxon>Chloridoideae</taxon>
        <taxon>Eragrostideae</taxon>
        <taxon>Eragrostidinae</taxon>
        <taxon>Eragrostis</taxon>
    </lineage>
</organism>
<dbReference type="InterPro" id="IPR021369">
    <property type="entry name" value="DUF2985"/>
</dbReference>
<dbReference type="GO" id="GO:0051762">
    <property type="term" value="P:sesquiterpene biosynthetic process"/>
    <property type="evidence" value="ECO:0007669"/>
    <property type="project" value="TreeGrafter"/>
</dbReference>
<dbReference type="GO" id="GO:0009975">
    <property type="term" value="F:cyclase activity"/>
    <property type="evidence" value="ECO:0007669"/>
    <property type="project" value="TreeGrafter"/>
</dbReference>
<comment type="caution">
    <text evidence="3">The sequence shown here is derived from an EMBL/GenBank/DDBJ whole genome shotgun (WGS) entry which is preliminary data.</text>
</comment>
<keyword evidence="2" id="KW-0812">Transmembrane</keyword>
<dbReference type="Gramene" id="TVU27389">
    <property type="protein sequence ID" value="TVU27389"/>
    <property type="gene ID" value="EJB05_29998"/>
</dbReference>
<feature type="transmembrane region" description="Helical" evidence="2">
    <location>
        <begin position="98"/>
        <end position="121"/>
    </location>
</feature>
<reference evidence="3 4" key="1">
    <citation type="journal article" date="2019" name="Sci. Rep.">
        <title>A high-quality genome of Eragrostis curvula grass provides insights into Poaceae evolution and supports new strategies to enhance forage quality.</title>
        <authorList>
            <person name="Carballo J."/>
            <person name="Santos B.A.C.M."/>
            <person name="Zappacosta D."/>
            <person name="Garbus I."/>
            <person name="Selva J.P."/>
            <person name="Gallo C.A."/>
            <person name="Diaz A."/>
            <person name="Albertini E."/>
            <person name="Caccamo M."/>
            <person name="Echenique V."/>
        </authorList>
    </citation>
    <scope>NUCLEOTIDE SEQUENCE [LARGE SCALE GENOMIC DNA]</scope>
    <source>
        <strain evidence="4">cv. Victoria</strain>
        <tissue evidence="3">Leaf</tissue>
    </source>
</reference>
<sequence>MAMDPAGRNHNAPTTGDHDAAVHTPMLASYRQPSTAPLADHLLDKQPEQQSAKYWLPSLWCRPKTDDEGQPAAKQVPVDWPSVRRTCKAWLKNPMNVALLLWLLCVGVSGGMLVLLLLGLLDGAFPETASRNGGSRRTTRC</sequence>
<dbReference type="EMBL" id="RWGY01000013">
    <property type="protein sequence ID" value="TVU27389.1"/>
    <property type="molecule type" value="Genomic_DNA"/>
</dbReference>
<feature type="non-terminal residue" evidence="3">
    <location>
        <position position="1"/>
    </location>
</feature>
<evidence type="ECO:0000313" key="3">
    <source>
        <dbReference type="EMBL" id="TVU27389.1"/>
    </source>
</evidence>
<name>A0A5J9UU41_9POAL</name>
<dbReference type="Proteomes" id="UP000324897">
    <property type="component" value="Chromosome 2"/>
</dbReference>
<proteinExistence type="predicted"/>
<dbReference type="Pfam" id="PF11204">
    <property type="entry name" value="DUF2985"/>
    <property type="match status" value="1"/>
</dbReference>
<dbReference type="PANTHER" id="PTHR31045:SF3">
    <property type="entry name" value="OS12G0109700 PROTEIN"/>
    <property type="match status" value="1"/>
</dbReference>
<keyword evidence="4" id="KW-1185">Reference proteome</keyword>